<evidence type="ECO:0000256" key="1">
    <source>
        <dbReference type="ARBA" id="ARBA00022737"/>
    </source>
</evidence>
<dbReference type="Gene3D" id="1.25.40.10">
    <property type="entry name" value="Tetratricopeptide repeat domain"/>
    <property type="match status" value="2"/>
</dbReference>
<comment type="caution">
    <text evidence="4">The sequence shown here is derived from an EMBL/GenBank/DDBJ whole genome shotgun (WGS) entry which is preliminary data.</text>
</comment>
<feature type="repeat" description="TPR" evidence="3">
    <location>
        <begin position="99"/>
        <end position="132"/>
    </location>
</feature>
<feature type="repeat" description="TPR" evidence="3">
    <location>
        <begin position="133"/>
        <end position="166"/>
    </location>
</feature>
<evidence type="ECO:0000256" key="3">
    <source>
        <dbReference type="PROSITE-ProRule" id="PRU00339"/>
    </source>
</evidence>
<sequence>MGLSNFTEGNYTSALVEFTEAEKLTPDDPELLYYLGRTYFEKKKYDLAEQRYLKSLALKPNNSSARNDLGVDYLEMKRWDDAIIQFKIVSEDIFFQNQEAASVNLGIAYFNKGDYPRALSVLRSVVGNNPREPRARLNLGKVYFAMDKIDLAIGEYNRAIELNSNYANAHYNLGLAYLKQKENRAAATAFREVLRIAPESELGQLAREYLDVLK</sequence>
<dbReference type="InterPro" id="IPR011990">
    <property type="entry name" value="TPR-like_helical_dom_sf"/>
</dbReference>
<dbReference type="InterPro" id="IPR019734">
    <property type="entry name" value="TPR_rpt"/>
</dbReference>
<keyword evidence="1" id="KW-0677">Repeat</keyword>
<organism evidence="4 5">
    <name type="scientific">Geomobilimonas luticola</name>
    <dbReference type="NCBI Taxonomy" id="1114878"/>
    <lineage>
        <taxon>Bacteria</taxon>
        <taxon>Pseudomonadati</taxon>
        <taxon>Thermodesulfobacteriota</taxon>
        <taxon>Desulfuromonadia</taxon>
        <taxon>Geobacterales</taxon>
        <taxon>Geobacteraceae</taxon>
        <taxon>Geomobilimonas</taxon>
    </lineage>
</organism>
<name>A0ABS5SG21_9BACT</name>
<dbReference type="SMART" id="SM00028">
    <property type="entry name" value="TPR"/>
    <property type="match status" value="4"/>
</dbReference>
<keyword evidence="5" id="KW-1185">Reference proteome</keyword>
<dbReference type="Proteomes" id="UP000756860">
    <property type="component" value="Unassembled WGS sequence"/>
</dbReference>
<protein>
    <submittedName>
        <fullName evidence="4">Tetratricopeptide repeat protein</fullName>
    </submittedName>
</protein>
<dbReference type="InterPro" id="IPR050498">
    <property type="entry name" value="Ycf3"/>
</dbReference>
<evidence type="ECO:0000313" key="5">
    <source>
        <dbReference type="Proteomes" id="UP000756860"/>
    </source>
</evidence>
<keyword evidence="2 3" id="KW-0802">TPR repeat</keyword>
<evidence type="ECO:0000256" key="2">
    <source>
        <dbReference type="ARBA" id="ARBA00022803"/>
    </source>
</evidence>
<evidence type="ECO:0000313" key="4">
    <source>
        <dbReference type="EMBL" id="MBT0653612.1"/>
    </source>
</evidence>
<dbReference type="EMBL" id="JAHCVK010000004">
    <property type="protein sequence ID" value="MBT0653612.1"/>
    <property type="molecule type" value="Genomic_DNA"/>
</dbReference>
<dbReference type="PROSITE" id="PS50005">
    <property type="entry name" value="TPR"/>
    <property type="match status" value="4"/>
</dbReference>
<dbReference type="Pfam" id="PF13414">
    <property type="entry name" value="TPR_11"/>
    <property type="match status" value="2"/>
</dbReference>
<dbReference type="Pfam" id="PF13174">
    <property type="entry name" value="TPR_6"/>
    <property type="match status" value="1"/>
</dbReference>
<dbReference type="SUPFAM" id="SSF48452">
    <property type="entry name" value="TPR-like"/>
    <property type="match status" value="1"/>
</dbReference>
<accession>A0ABS5SG21</accession>
<dbReference type="PANTHER" id="PTHR44858:SF1">
    <property type="entry name" value="UDP-N-ACETYLGLUCOSAMINE--PEPTIDE N-ACETYLGLUCOSAMINYLTRANSFERASE SPINDLY-RELATED"/>
    <property type="match status" value="1"/>
</dbReference>
<dbReference type="PANTHER" id="PTHR44858">
    <property type="entry name" value="TETRATRICOPEPTIDE REPEAT PROTEIN 6"/>
    <property type="match status" value="1"/>
</dbReference>
<reference evidence="4 5" key="1">
    <citation type="submission" date="2021-05" db="EMBL/GenBank/DDBJ databases">
        <title>The draft genome of Geobacter luticola JCM 17780.</title>
        <authorList>
            <person name="Xu Z."/>
            <person name="Masuda Y."/>
            <person name="Itoh H."/>
            <person name="Senoo K."/>
        </authorList>
    </citation>
    <scope>NUCLEOTIDE SEQUENCE [LARGE SCALE GENOMIC DNA]</scope>
    <source>
        <strain evidence="4 5">JCM 17780</strain>
    </source>
</reference>
<feature type="repeat" description="TPR" evidence="3">
    <location>
        <begin position="167"/>
        <end position="200"/>
    </location>
</feature>
<proteinExistence type="predicted"/>
<gene>
    <name evidence="4" type="ORF">KI810_11135</name>
</gene>
<dbReference type="PROSITE" id="PS50293">
    <property type="entry name" value="TPR_REGION"/>
    <property type="match status" value="1"/>
</dbReference>
<feature type="repeat" description="TPR" evidence="3">
    <location>
        <begin position="29"/>
        <end position="62"/>
    </location>
</feature>